<reference evidence="3 4" key="1">
    <citation type="submission" date="2018-12" db="EMBL/GenBank/DDBJ databases">
        <authorList>
            <person name="Tiukova I."/>
            <person name="Dainat J."/>
        </authorList>
    </citation>
    <scope>NUCLEOTIDE SEQUENCE [LARGE SCALE GENOMIC DNA]</scope>
</reference>
<evidence type="ECO:0000259" key="2">
    <source>
        <dbReference type="Pfam" id="PF09949"/>
    </source>
</evidence>
<sequence length="618" mass="70007">MSSENRASSFDASSRYVEPEEDTLAVAGEEIQSYLNMGRQKLREAVNATKGSRYYKRVAQRFSGDSNTTKEDPAVPNNAVIQIYKTYSREIEQSKYITSIAGIIFTPGVMSRKNRMMVSLAKRMSRTRAPRSAADQFEEEFSDVIEHPEAKDRDQATEFDDDSMSSSSSHLPLDTTTENIVTQRMSGVTASSIPGTLLRIKVGSRFETANIITSDMYTDQYGMFTMDITTEYTPSHVEVSSMKNLDIIQLQEIEPVPLRGLSVISDVDDTVRVTGVLGDKLDIFRNIFSRPYSDCEVQGVPKWFQILNQHFDCAIHYVSNSPWQVYNIVSGFLDYENMPVTSIHLKQYFGNIFSSVRMDPSERKRTVLERIMRDFPERKFVLLGDSGERDMEAYVSLIQQFGHQILAIYIRALPESFSSLGLDIENARKLQEMLDERKKNGESEVPMSNEESKTDIIPEDMSQGPQISERLLSKRKVPPLVPPKPRELRAEPINSAKKARVPRSVSLDAAPPPLPARRGIGQSTSDLDSSRRHRIAWLNSSPLLNEDSELGLREEIPSASSTQSLPAISGLEVVDQKFLNWKERIGEVVNVLPPEIELRFWWKPEDVMDNCFEILSKN</sequence>
<feature type="region of interest" description="Disordered" evidence="1">
    <location>
        <begin position="436"/>
        <end position="527"/>
    </location>
</feature>
<evidence type="ECO:0000313" key="3">
    <source>
        <dbReference type="EMBL" id="VEU22570.1"/>
    </source>
</evidence>
<evidence type="ECO:0000313" key="4">
    <source>
        <dbReference type="Proteomes" id="UP000290900"/>
    </source>
</evidence>
<name>A0A448YNR8_BRENA</name>
<gene>
    <name evidence="3" type="ORF">BRENAR_LOCUS3301</name>
</gene>
<dbReference type="PANTHER" id="PTHR28208">
    <property type="entry name" value="PHOSPHATIDATE PHOSPHATASE APP1"/>
    <property type="match status" value="1"/>
</dbReference>
<dbReference type="OrthoDB" id="541883at2759"/>
<dbReference type="Pfam" id="PF09949">
    <property type="entry name" value="APP1_cat"/>
    <property type="match status" value="1"/>
</dbReference>
<dbReference type="InParanoid" id="A0A448YNR8"/>
<dbReference type="InterPro" id="IPR019236">
    <property type="entry name" value="APP1_cat"/>
</dbReference>
<accession>A0A448YNR8</accession>
<dbReference type="GO" id="GO:0008195">
    <property type="term" value="F:phosphatidate phosphatase activity"/>
    <property type="evidence" value="ECO:0007669"/>
    <property type="project" value="InterPro"/>
</dbReference>
<dbReference type="AlphaFoldDB" id="A0A448YNR8"/>
<dbReference type="GO" id="GO:0030479">
    <property type="term" value="C:actin cortical patch"/>
    <property type="evidence" value="ECO:0007669"/>
    <property type="project" value="TreeGrafter"/>
</dbReference>
<dbReference type="Proteomes" id="UP000290900">
    <property type="component" value="Unassembled WGS sequence"/>
</dbReference>
<feature type="compositionally biased region" description="Basic and acidic residues" evidence="1">
    <location>
        <begin position="144"/>
        <end position="156"/>
    </location>
</feature>
<dbReference type="STRING" id="13370.A0A448YNR8"/>
<dbReference type="InterPro" id="IPR052935">
    <property type="entry name" value="Mg2+_PAP"/>
</dbReference>
<dbReference type="EMBL" id="CAACVR010000023">
    <property type="protein sequence ID" value="VEU22570.1"/>
    <property type="molecule type" value="Genomic_DNA"/>
</dbReference>
<protein>
    <submittedName>
        <fullName evidence="3">DEKNAAC103342</fullName>
    </submittedName>
</protein>
<organism evidence="3 4">
    <name type="scientific">Brettanomyces naardenensis</name>
    <name type="common">Yeast</name>
    <dbReference type="NCBI Taxonomy" id="13370"/>
    <lineage>
        <taxon>Eukaryota</taxon>
        <taxon>Fungi</taxon>
        <taxon>Dikarya</taxon>
        <taxon>Ascomycota</taxon>
        <taxon>Saccharomycotina</taxon>
        <taxon>Pichiomycetes</taxon>
        <taxon>Pichiales</taxon>
        <taxon>Pichiaceae</taxon>
        <taxon>Brettanomyces</taxon>
    </lineage>
</organism>
<proteinExistence type="predicted"/>
<dbReference type="PANTHER" id="PTHR28208:SF3">
    <property type="entry name" value="PHOSPHATIDATE PHOSPHATASE APP1"/>
    <property type="match status" value="1"/>
</dbReference>
<evidence type="ECO:0000256" key="1">
    <source>
        <dbReference type="SAM" id="MobiDB-lite"/>
    </source>
</evidence>
<keyword evidence="4" id="KW-1185">Reference proteome</keyword>
<dbReference type="FunCoup" id="A0A448YNR8">
    <property type="interactions" value="85"/>
</dbReference>
<feature type="domain" description="Phosphatidate phosphatase APP1 catalytic" evidence="2">
    <location>
        <begin position="262"/>
        <end position="411"/>
    </location>
</feature>
<feature type="region of interest" description="Disordered" evidence="1">
    <location>
        <begin position="140"/>
        <end position="179"/>
    </location>
</feature>